<dbReference type="Gene3D" id="1.10.530.10">
    <property type="match status" value="1"/>
</dbReference>
<feature type="domain" description="LysM" evidence="6">
    <location>
        <begin position="281"/>
        <end position="325"/>
    </location>
</feature>
<dbReference type="AlphaFoldDB" id="A0A1I5U6W3"/>
<sequence>MKKLLLVLFFAGVIASLKAQNNEAVTAYIQQYRQLAIDEMIRTGVPASITLAQGILESNAGQSNLTAQSNNHFGIKCKTDWTGNYVYHDDDVKHECFRSYSCAEDSYRDHSDFLRTRPNYASLFNLDATDYKSWAYGLKAAGYATNPVYAISLINTIEKYGLEDITIAGLQQNHQVTIAAAPFKMQEDLAFNAVSITTSSANDDIEADKTEKTDRYPEGVFSINQTKVIYAKAGASLLAIAKKYNIAYGKLLAFNDLDNGDILRTGMLVYIERKPKRGSKDYHIALPNENLFDVAQDEGIQLQSLLAYNKLPKDIRLKAGDKIILRTQGKKLF</sequence>
<dbReference type="GO" id="GO:0004040">
    <property type="term" value="F:amidase activity"/>
    <property type="evidence" value="ECO:0007669"/>
    <property type="project" value="InterPro"/>
</dbReference>
<evidence type="ECO:0000256" key="3">
    <source>
        <dbReference type="ARBA" id="ARBA00022801"/>
    </source>
</evidence>
<proteinExistence type="predicted"/>
<name>A0A1I5U6W3_9BACT</name>
<accession>A0A1I5U6W3</accession>
<dbReference type="Proteomes" id="UP000199031">
    <property type="component" value="Unassembled WGS sequence"/>
</dbReference>
<evidence type="ECO:0000313" key="8">
    <source>
        <dbReference type="Proteomes" id="UP000199031"/>
    </source>
</evidence>
<dbReference type="STRING" id="1465490.SAMN05444277_103105"/>
<dbReference type="OrthoDB" id="977752at2"/>
<dbReference type="InterPro" id="IPR018392">
    <property type="entry name" value="LysM"/>
</dbReference>
<evidence type="ECO:0000256" key="2">
    <source>
        <dbReference type="ARBA" id="ARBA00022638"/>
    </source>
</evidence>
<dbReference type="InterPro" id="IPR051056">
    <property type="entry name" value="Glycosyl_Hydrolase_73"/>
</dbReference>
<dbReference type="RefSeq" id="WP_090656541.1">
    <property type="nucleotide sequence ID" value="NZ_FOXQ01000003.1"/>
</dbReference>
<keyword evidence="3 7" id="KW-0378">Hydrolase</keyword>
<evidence type="ECO:0000256" key="5">
    <source>
        <dbReference type="SAM" id="SignalP"/>
    </source>
</evidence>
<dbReference type="Pfam" id="PF01476">
    <property type="entry name" value="LysM"/>
    <property type="match status" value="2"/>
</dbReference>
<keyword evidence="5" id="KW-0732">Signal</keyword>
<dbReference type="PANTHER" id="PTHR33308">
    <property type="entry name" value="PEPTIDOGLYCAN HYDROLASE FLGJ"/>
    <property type="match status" value="1"/>
</dbReference>
<feature type="signal peptide" evidence="5">
    <location>
        <begin position="1"/>
        <end position="19"/>
    </location>
</feature>
<dbReference type="SMART" id="SM00047">
    <property type="entry name" value="LYZ2"/>
    <property type="match status" value="1"/>
</dbReference>
<reference evidence="7 8" key="1">
    <citation type="submission" date="2016-10" db="EMBL/GenBank/DDBJ databases">
        <authorList>
            <person name="de Groot N.N."/>
        </authorList>
    </citation>
    <scope>NUCLEOTIDE SEQUENCE [LARGE SCALE GENOMIC DNA]</scope>
    <source>
        <strain evidence="7 8">DSM 28286</strain>
    </source>
</reference>
<dbReference type="Gene3D" id="3.10.350.10">
    <property type="entry name" value="LysM domain"/>
    <property type="match status" value="1"/>
</dbReference>
<dbReference type="EMBL" id="FOXQ01000003">
    <property type="protein sequence ID" value="SFP90970.1"/>
    <property type="molecule type" value="Genomic_DNA"/>
</dbReference>
<evidence type="ECO:0000259" key="6">
    <source>
        <dbReference type="PROSITE" id="PS51782"/>
    </source>
</evidence>
<evidence type="ECO:0000256" key="1">
    <source>
        <dbReference type="ARBA" id="ARBA00022529"/>
    </source>
</evidence>
<keyword evidence="2" id="KW-0081">Bacteriolytic enzyme</keyword>
<dbReference type="InterPro" id="IPR036779">
    <property type="entry name" value="LysM_dom_sf"/>
</dbReference>
<feature type="chain" id="PRO_5011555986" description="Peptidoglycan hydrolase" evidence="5">
    <location>
        <begin position="20"/>
        <end position="333"/>
    </location>
</feature>
<evidence type="ECO:0000256" key="4">
    <source>
        <dbReference type="ARBA" id="ARBA00032108"/>
    </source>
</evidence>
<dbReference type="PROSITE" id="PS51782">
    <property type="entry name" value="LYSM"/>
    <property type="match status" value="2"/>
</dbReference>
<organism evidence="7 8">
    <name type="scientific">Parafilimonas terrae</name>
    <dbReference type="NCBI Taxonomy" id="1465490"/>
    <lineage>
        <taxon>Bacteria</taxon>
        <taxon>Pseudomonadati</taxon>
        <taxon>Bacteroidota</taxon>
        <taxon>Chitinophagia</taxon>
        <taxon>Chitinophagales</taxon>
        <taxon>Chitinophagaceae</taxon>
        <taxon>Parafilimonas</taxon>
    </lineage>
</organism>
<dbReference type="SUPFAM" id="SSF54106">
    <property type="entry name" value="LysM domain"/>
    <property type="match status" value="1"/>
</dbReference>
<dbReference type="Pfam" id="PF01832">
    <property type="entry name" value="Glucosaminidase"/>
    <property type="match status" value="1"/>
</dbReference>
<dbReference type="PANTHER" id="PTHR33308:SF9">
    <property type="entry name" value="PEPTIDOGLYCAN HYDROLASE FLGJ"/>
    <property type="match status" value="1"/>
</dbReference>
<keyword evidence="8" id="KW-1185">Reference proteome</keyword>
<protein>
    <recommendedName>
        <fullName evidence="4">Peptidoglycan hydrolase</fullName>
    </recommendedName>
</protein>
<dbReference type="GO" id="GO:0031640">
    <property type="term" value="P:killing of cells of another organism"/>
    <property type="evidence" value="ECO:0007669"/>
    <property type="project" value="UniProtKB-KW"/>
</dbReference>
<dbReference type="InterPro" id="IPR002901">
    <property type="entry name" value="MGlyc_endo_b_GlcNAc-like_dom"/>
</dbReference>
<dbReference type="CDD" id="cd00118">
    <property type="entry name" value="LysM"/>
    <property type="match status" value="1"/>
</dbReference>
<keyword evidence="1" id="KW-0929">Antimicrobial</keyword>
<evidence type="ECO:0000313" key="7">
    <source>
        <dbReference type="EMBL" id="SFP90970.1"/>
    </source>
</evidence>
<dbReference type="GO" id="GO:0042742">
    <property type="term" value="P:defense response to bacterium"/>
    <property type="evidence" value="ECO:0007669"/>
    <property type="project" value="UniProtKB-KW"/>
</dbReference>
<feature type="domain" description="LysM" evidence="6">
    <location>
        <begin position="227"/>
        <end position="271"/>
    </location>
</feature>
<gene>
    <name evidence="7" type="ORF">SAMN05444277_103105</name>
</gene>